<keyword evidence="5 12" id="KW-0347">Helicase</keyword>
<dbReference type="SMART" id="SM00847">
    <property type="entry name" value="HA2"/>
    <property type="match status" value="1"/>
</dbReference>
<reference evidence="12" key="1">
    <citation type="journal article" date="2020" name="Fungal Divers.">
        <title>Resolving the Mortierellaceae phylogeny through synthesis of multi-gene phylogenetics and phylogenomics.</title>
        <authorList>
            <person name="Vandepol N."/>
            <person name="Liber J."/>
            <person name="Desiro A."/>
            <person name="Na H."/>
            <person name="Kennedy M."/>
            <person name="Barry K."/>
            <person name="Grigoriev I.V."/>
            <person name="Miller A.N."/>
            <person name="O'Donnell K."/>
            <person name="Stajich J.E."/>
            <person name="Bonito G."/>
        </authorList>
    </citation>
    <scope>NUCLEOTIDE SEQUENCE</scope>
    <source>
        <strain evidence="12">KOD1015</strain>
    </source>
</reference>
<dbReference type="Pfam" id="PF00271">
    <property type="entry name" value="Helicase_C"/>
    <property type="match status" value="1"/>
</dbReference>
<dbReference type="SMART" id="SM00487">
    <property type="entry name" value="DEXDc"/>
    <property type="match status" value="1"/>
</dbReference>
<feature type="compositionally biased region" description="Polar residues" evidence="9">
    <location>
        <begin position="43"/>
        <end position="57"/>
    </location>
</feature>
<dbReference type="GO" id="GO:0045943">
    <property type="term" value="P:positive regulation of transcription by RNA polymerase I"/>
    <property type="evidence" value="ECO:0007669"/>
    <property type="project" value="TreeGrafter"/>
</dbReference>
<evidence type="ECO:0000256" key="9">
    <source>
        <dbReference type="SAM" id="MobiDB-lite"/>
    </source>
</evidence>
<keyword evidence="13" id="KW-1185">Reference proteome</keyword>
<dbReference type="InterPro" id="IPR011545">
    <property type="entry name" value="DEAD/DEAH_box_helicase_dom"/>
</dbReference>
<dbReference type="InterPro" id="IPR001650">
    <property type="entry name" value="Helicase_C-like"/>
</dbReference>
<feature type="compositionally biased region" description="Low complexity" evidence="9">
    <location>
        <begin position="28"/>
        <end position="42"/>
    </location>
</feature>
<dbReference type="GO" id="GO:0003725">
    <property type="term" value="F:double-stranded RNA binding"/>
    <property type="evidence" value="ECO:0007669"/>
    <property type="project" value="TreeGrafter"/>
</dbReference>
<keyword evidence="7" id="KW-0508">mRNA splicing</keyword>
<dbReference type="PANTHER" id="PTHR18934:SF118">
    <property type="entry name" value="ATP-DEPENDENT RNA HELICASE DHX33"/>
    <property type="match status" value="1"/>
</dbReference>
<dbReference type="SMART" id="SM00490">
    <property type="entry name" value="HELICc"/>
    <property type="match status" value="1"/>
</dbReference>
<dbReference type="InterPro" id="IPR048333">
    <property type="entry name" value="HA2_WH"/>
</dbReference>
<organism evidence="12 13">
    <name type="scientific">Lunasporangiospora selenospora</name>
    <dbReference type="NCBI Taxonomy" id="979761"/>
    <lineage>
        <taxon>Eukaryota</taxon>
        <taxon>Fungi</taxon>
        <taxon>Fungi incertae sedis</taxon>
        <taxon>Mucoromycota</taxon>
        <taxon>Mortierellomycotina</taxon>
        <taxon>Mortierellomycetes</taxon>
        <taxon>Mortierellales</taxon>
        <taxon>Mortierellaceae</taxon>
        <taxon>Lunasporangiospora</taxon>
    </lineage>
</organism>
<dbReference type="AlphaFoldDB" id="A0A9P6FT83"/>
<evidence type="ECO:0000256" key="7">
    <source>
        <dbReference type="ARBA" id="ARBA00023187"/>
    </source>
</evidence>
<evidence type="ECO:0000259" key="11">
    <source>
        <dbReference type="PROSITE" id="PS51194"/>
    </source>
</evidence>
<dbReference type="PANTHER" id="PTHR18934">
    <property type="entry name" value="ATP-DEPENDENT RNA HELICASE"/>
    <property type="match status" value="1"/>
</dbReference>
<name>A0A9P6FT83_9FUNG</name>
<protein>
    <recommendedName>
        <fullName evidence="1">RNA helicase</fullName>
        <ecNumber evidence="1">3.6.4.13</ecNumber>
    </recommendedName>
</protein>
<keyword evidence="3" id="KW-0547">Nucleotide-binding</keyword>
<dbReference type="Pfam" id="PF07717">
    <property type="entry name" value="OB_NTP_bind"/>
    <property type="match status" value="1"/>
</dbReference>
<dbReference type="Gene3D" id="1.20.120.1080">
    <property type="match status" value="1"/>
</dbReference>
<evidence type="ECO:0000256" key="6">
    <source>
        <dbReference type="ARBA" id="ARBA00022840"/>
    </source>
</evidence>
<dbReference type="PROSITE" id="PS51192">
    <property type="entry name" value="HELICASE_ATP_BIND_1"/>
    <property type="match status" value="1"/>
</dbReference>
<feature type="region of interest" description="Disordered" evidence="9">
    <location>
        <begin position="20"/>
        <end position="97"/>
    </location>
</feature>
<evidence type="ECO:0000313" key="12">
    <source>
        <dbReference type="EMBL" id="KAF9581128.1"/>
    </source>
</evidence>
<dbReference type="GO" id="GO:0006397">
    <property type="term" value="P:mRNA processing"/>
    <property type="evidence" value="ECO:0007669"/>
    <property type="project" value="UniProtKB-KW"/>
</dbReference>
<dbReference type="InterPro" id="IPR014001">
    <property type="entry name" value="Helicase_ATP-bd"/>
</dbReference>
<evidence type="ECO:0000313" key="13">
    <source>
        <dbReference type="Proteomes" id="UP000780801"/>
    </source>
</evidence>
<dbReference type="GO" id="GO:0008380">
    <property type="term" value="P:RNA splicing"/>
    <property type="evidence" value="ECO:0007669"/>
    <property type="project" value="UniProtKB-KW"/>
</dbReference>
<dbReference type="Pfam" id="PF21010">
    <property type="entry name" value="HA2_C"/>
    <property type="match status" value="1"/>
</dbReference>
<keyword evidence="6" id="KW-0067">ATP-binding</keyword>
<dbReference type="OrthoDB" id="10253254at2759"/>
<dbReference type="Proteomes" id="UP000780801">
    <property type="component" value="Unassembled WGS sequence"/>
</dbReference>
<dbReference type="EMBL" id="JAABOA010001653">
    <property type="protein sequence ID" value="KAF9581128.1"/>
    <property type="molecule type" value="Genomic_DNA"/>
</dbReference>
<proteinExistence type="predicted"/>
<dbReference type="CDD" id="cd17978">
    <property type="entry name" value="DEXHc_DHX33"/>
    <property type="match status" value="1"/>
</dbReference>
<dbReference type="FunFam" id="1.20.120.1080:FF:000001">
    <property type="entry name" value="Pre-mRNA-splicing factor ATP-dependent RNA helicase"/>
    <property type="match status" value="1"/>
</dbReference>
<feature type="domain" description="Helicase C-terminal" evidence="11">
    <location>
        <begin position="327"/>
        <end position="501"/>
    </location>
</feature>
<dbReference type="CDD" id="cd18791">
    <property type="entry name" value="SF2_C_RHA"/>
    <property type="match status" value="1"/>
</dbReference>
<dbReference type="InterPro" id="IPR011709">
    <property type="entry name" value="DEAD-box_helicase_OB_fold"/>
</dbReference>
<dbReference type="PROSITE" id="PS00690">
    <property type="entry name" value="DEAH_ATP_HELICASE"/>
    <property type="match status" value="1"/>
</dbReference>
<dbReference type="SUPFAM" id="SSF52540">
    <property type="entry name" value="P-loop containing nucleoside triphosphate hydrolases"/>
    <property type="match status" value="1"/>
</dbReference>
<evidence type="ECO:0000256" key="4">
    <source>
        <dbReference type="ARBA" id="ARBA00022801"/>
    </source>
</evidence>
<evidence type="ECO:0000256" key="1">
    <source>
        <dbReference type="ARBA" id="ARBA00012552"/>
    </source>
</evidence>
<dbReference type="PROSITE" id="PS51194">
    <property type="entry name" value="HELICASE_CTER"/>
    <property type="match status" value="1"/>
</dbReference>
<dbReference type="InterPro" id="IPR007502">
    <property type="entry name" value="Helicase-assoc_dom"/>
</dbReference>
<dbReference type="FunFam" id="3.40.50.300:FF:000750">
    <property type="entry name" value="Putative ATP-dependent RNA helicase DHX33"/>
    <property type="match status" value="1"/>
</dbReference>
<evidence type="ECO:0000256" key="3">
    <source>
        <dbReference type="ARBA" id="ARBA00022741"/>
    </source>
</evidence>
<dbReference type="InterPro" id="IPR002464">
    <property type="entry name" value="DNA/RNA_helicase_DEAH_CS"/>
</dbReference>
<dbReference type="GO" id="GO:0016787">
    <property type="term" value="F:hydrolase activity"/>
    <property type="evidence" value="ECO:0007669"/>
    <property type="project" value="UniProtKB-KW"/>
</dbReference>
<keyword evidence="4" id="KW-0378">Hydrolase</keyword>
<evidence type="ECO:0000256" key="5">
    <source>
        <dbReference type="ARBA" id="ARBA00022806"/>
    </source>
</evidence>
<dbReference type="GO" id="GO:0003724">
    <property type="term" value="F:RNA helicase activity"/>
    <property type="evidence" value="ECO:0007669"/>
    <property type="project" value="UniProtKB-EC"/>
</dbReference>
<dbReference type="GO" id="GO:0005684">
    <property type="term" value="C:U2-type spliceosomal complex"/>
    <property type="evidence" value="ECO:0007669"/>
    <property type="project" value="UniProtKB-ARBA"/>
</dbReference>
<evidence type="ECO:0000256" key="2">
    <source>
        <dbReference type="ARBA" id="ARBA00022664"/>
    </source>
</evidence>
<gene>
    <name evidence="12" type="primary">DHR2</name>
    <name evidence="12" type="ORF">BGW38_001972</name>
</gene>
<dbReference type="GO" id="GO:0005524">
    <property type="term" value="F:ATP binding"/>
    <property type="evidence" value="ECO:0007669"/>
    <property type="project" value="UniProtKB-KW"/>
</dbReference>
<dbReference type="Pfam" id="PF04408">
    <property type="entry name" value="WHD_HA2"/>
    <property type="match status" value="1"/>
</dbReference>
<dbReference type="Gene3D" id="3.40.50.300">
    <property type="entry name" value="P-loop containing nucleotide triphosphate hydrolases"/>
    <property type="match status" value="2"/>
</dbReference>
<dbReference type="InterPro" id="IPR027417">
    <property type="entry name" value="P-loop_NTPase"/>
</dbReference>
<comment type="caution">
    <text evidence="12">The sequence shown here is derived from an EMBL/GenBank/DDBJ whole genome shotgun (WGS) entry which is preliminary data.</text>
</comment>
<dbReference type="FunFam" id="3.40.50.300:FF:000145">
    <property type="entry name" value="probable ATP-dependent RNA helicase DHX40"/>
    <property type="match status" value="1"/>
</dbReference>
<accession>A0A9P6FT83</accession>
<sequence>MFKNAQGAKRKVITFDDEGNAVARQDSTTPSLTATTPMTSALKGTQKTSTSQSQGKKPSSEFDSSDKTLQNGLGQLAKKQKRKLQHQTDGKSKKLFNKEPATADIIARAKDLRKHRQSLPIHTAREIIIQEVKNNACVVIVGETGSGKTTQIPQYLLEAGLAAHGTIAITQPRRVAAINLARRVADEVGTPLGQKVGYSIRFDDTSSKDSMIKYMTDGIMLRELLSDPLLLRYSVIILDEAHERTLRTDILFGMVKSIQKQRSDMIEKDGRKDIRPLKIVVMSATLDAEKFSEYFYNAKIMYISGRMYPVTILNTVEPQSDYVDAALVTSFQIHQDEQPGDILVFLTGQEEIESLEKLIEEYAVDLPAQVGKLIPCPIFAAQDSATQQKIFEPAPLGTRKVILATNIAETSITIPNIRYVIDTGCHKSRGYNAKIGIESLLVEPISKSSARQRSGRAGREAPGLCFRLYTEDSFDLLDEDTVPEIKRCNLESAILSLKATGVDDVTRFDFMDRPSKSGMLRSLEHLYALEALDDEGKLTEIGKKMAAFPVDPPYAKVLLQSEKMECTKEAIEIISLLSVDTIFSSPSSKREEANEARQKFTSIDGDHLTLLNTLRAYESMKGDRDWCRENFINSRHMRHVLDVRAQLIQFCERIGINPKKSCGHEYDIVIKCFLAGFFANTALLQPDATYKSIVGGLTVSIHPSSSLFGKKREAIVYNELVFTTKHYIRGVSAVESAWLSHAAPKYFGQRHA</sequence>
<keyword evidence="2" id="KW-0507">mRNA processing</keyword>
<evidence type="ECO:0000259" key="10">
    <source>
        <dbReference type="PROSITE" id="PS51192"/>
    </source>
</evidence>
<dbReference type="EC" id="3.6.4.13" evidence="1"/>
<dbReference type="Pfam" id="PF00270">
    <property type="entry name" value="DEAD"/>
    <property type="match status" value="1"/>
</dbReference>
<comment type="catalytic activity">
    <reaction evidence="8">
        <text>ATP + H2O = ADP + phosphate + H(+)</text>
        <dbReference type="Rhea" id="RHEA:13065"/>
        <dbReference type="ChEBI" id="CHEBI:15377"/>
        <dbReference type="ChEBI" id="CHEBI:15378"/>
        <dbReference type="ChEBI" id="CHEBI:30616"/>
        <dbReference type="ChEBI" id="CHEBI:43474"/>
        <dbReference type="ChEBI" id="CHEBI:456216"/>
        <dbReference type="EC" id="3.6.4.13"/>
    </reaction>
</comment>
<dbReference type="GO" id="GO:0005730">
    <property type="term" value="C:nucleolus"/>
    <property type="evidence" value="ECO:0007669"/>
    <property type="project" value="UniProtKB-ARBA"/>
</dbReference>
<evidence type="ECO:0000256" key="8">
    <source>
        <dbReference type="ARBA" id="ARBA00047984"/>
    </source>
</evidence>
<feature type="domain" description="Helicase ATP-binding" evidence="10">
    <location>
        <begin position="129"/>
        <end position="304"/>
    </location>
</feature>